<accession>A0A8X6PPS4</accession>
<sequence>MAESRNISLDYLKGFDNSFNQDNPPHECDVDVETGIVRPQLWNTPSRDNAASWFEAKSNTIIVTSSSYSGHYDVPTIRGGRARAGDIFLPSEGIQRPLSAG</sequence>
<name>A0A8X6PPS4_NEPPI</name>
<gene>
    <name evidence="1" type="ORF">NPIL_405171</name>
</gene>
<dbReference type="EMBL" id="BMAW01118357">
    <property type="protein sequence ID" value="GFT79340.1"/>
    <property type="molecule type" value="Genomic_DNA"/>
</dbReference>
<keyword evidence="2" id="KW-1185">Reference proteome</keyword>
<evidence type="ECO:0000313" key="1">
    <source>
        <dbReference type="EMBL" id="GFT79340.1"/>
    </source>
</evidence>
<evidence type="ECO:0000313" key="2">
    <source>
        <dbReference type="Proteomes" id="UP000887013"/>
    </source>
</evidence>
<organism evidence="1 2">
    <name type="scientific">Nephila pilipes</name>
    <name type="common">Giant wood spider</name>
    <name type="synonym">Nephila maculata</name>
    <dbReference type="NCBI Taxonomy" id="299642"/>
    <lineage>
        <taxon>Eukaryota</taxon>
        <taxon>Metazoa</taxon>
        <taxon>Ecdysozoa</taxon>
        <taxon>Arthropoda</taxon>
        <taxon>Chelicerata</taxon>
        <taxon>Arachnida</taxon>
        <taxon>Araneae</taxon>
        <taxon>Araneomorphae</taxon>
        <taxon>Entelegynae</taxon>
        <taxon>Araneoidea</taxon>
        <taxon>Nephilidae</taxon>
        <taxon>Nephila</taxon>
    </lineage>
</organism>
<proteinExistence type="predicted"/>
<protein>
    <submittedName>
        <fullName evidence="1">Uncharacterized protein</fullName>
    </submittedName>
</protein>
<dbReference type="Proteomes" id="UP000887013">
    <property type="component" value="Unassembled WGS sequence"/>
</dbReference>
<reference evidence="1" key="1">
    <citation type="submission" date="2020-08" db="EMBL/GenBank/DDBJ databases">
        <title>Multicomponent nature underlies the extraordinary mechanical properties of spider dragline silk.</title>
        <authorList>
            <person name="Kono N."/>
            <person name="Nakamura H."/>
            <person name="Mori M."/>
            <person name="Yoshida Y."/>
            <person name="Ohtoshi R."/>
            <person name="Malay A.D."/>
            <person name="Moran D.A.P."/>
            <person name="Tomita M."/>
            <person name="Numata K."/>
            <person name="Arakawa K."/>
        </authorList>
    </citation>
    <scope>NUCLEOTIDE SEQUENCE</scope>
</reference>
<dbReference type="AlphaFoldDB" id="A0A8X6PPS4"/>
<comment type="caution">
    <text evidence="1">The sequence shown here is derived from an EMBL/GenBank/DDBJ whole genome shotgun (WGS) entry which is preliminary data.</text>
</comment>